<feature type="transmembrane region" description="Helical" evidence="10">
    <location>
        <begin position="362"/>
        <end position="393"/>
    </location>
</feature>
<evidence type="ECO:0000256" key="8">
    <source>
        <dbReference type="SAM" id="Coils"/>
    </source>
</evidence>
<feature type="transmembrane region" description="Helical" evidence="10">
    <location>
        <begin position="326"/>
        <end position="342"/>
    </location>
</feature>
<keyword evidence="6 10" id="KW-1133">Transmembrane helix</keyword>
<reference evidence="11 12" key="1">
    <citation type="submission" date="2021-05" db="EMBL/GenBank/DDBJ databases">
        <title>Direct Submission.</title>
        <authorList>
            <person name="Li K."/>
            <person name="Gao J."/>
        </authorList>
    </citation>
    <scope>NUCLEOTIDE SEQUENCE [LARGE SCALE GENOMIC DNA]</scope>
    <source>
        <strain evidence="11 12">Mg02</strain>
    </source>
</reference>
<feature type="transmembrane region" description="Helical" evidence="10">
    <location>
        <begin position="89"/>
        <end position="109"/>
    </location>
</feature>
<evidence type="ECO:0000256" key="1">
    <source>
        <dbReference type="ARBA" id="ARBA00004651"/>
    </source>
</evidence>
<dbReference type="PANTHER" id="PTHR21716">
    <property type="entry name" value="TRANSMEMBRANE PROTEIN"/>
    <property type="match status" value="1"/>
</dbReference>
<feature type="compositionally biased region" description="Basic and acidic residues" evidence="9">
    <location>
        <begin position="449"/>
        <end position="465"/>
    </location>
</feature>
<feature type="compositionally biased region" description="Low complexity" evidence="9">
    <location>
        <begin position="433"/>
        <end position="448"/>
    </location>
</feature>
<keyword evidence="12" id="KW-1185">Reference proteome</keyword>
<evidence type="ECO:0000313" key="11">
    <source>
        <dbReference type="EMBL" id="QUX24814.1"/>
    </source>
</evidence>
<dbReference type="Proteomes" id="UP000676079">
    <property type="component" value="Chromosome"/>
</dbReference>
<comment type="subcellular location">
    <subcellularLocation>
        <location evidence="1">Cell membrane</location>
        <topology evidence="1">Multi-pass membrane protein</topology>
    </subcellularLocation>
</comment>
<dbReference type="PANTHER" id="PTHR21716:SF53">
    <property type="entry name" value="PERMEASE PERM-RELATED"/>
    <property type="match status" value="1"/>
</dbReference>
<sequence>MQAQRPGVWALLNKWLAARRANEERRARLEAEEREIAEARRRAEEAAAQAEAAPPDLLRRVSDVAWRMLLIGFVAGLLIYALVYLSVVTLPLILAVFITALLMPLANWLRRKGLGRGLSTTISIVVALIVFGGVLTMIIMPAVQGSDALVSSVTEGLEEIQNLQLPFGLSPEMFELDDMIADATRQITTMIEENSSQLISGAWTAGAAVVSILVGIVLIIALTVYFVHSGDLLMDWLLTLLPPGSRPGLQHAGNVAYKVMGNYVRGVAAVGAIDAIGIGVLLIFILDPSLAIPLIVLTFIGAFLPIIGAFLSGLVAVLVTFVTVDWVMALVVLGWVLLIQQLESNLFAPRIYGQALELPSPVVLIAISIGAVLGNIPGMFLATPVAAVLAALLRDRPPAAPEEQEEAEPDDPGSAPTEKAKKKQGVMATTPSPGEGAAKTGAKAAPKPGKGDKKEERPEDPPSDG</sequence>
<evidence type="ECO:0000256" key="9">
    <source>
        <dbReference type="SAM" id="MobiDB-lite"/>
    </source>
</evidence>
<evidence type="ECO:0000256" key="3">
    <source>
        <dbReference type="ARBA" id="ARBA00022448"/>
    </source>
</evidence>
<feature type="region of interest" description="Disordered" evidence="9">
    <location>
        <begin position="398"/>
        <end position="465"/>
    </location>
</feature>
<dbReference type="InterPro" id="IPR002549">
    <property type="entry name" value="AI-2E-like"/>
</dbReference>
<organism evidence="11 12">
    <name type="scientific">Nocardiopsis changdeensis</name>
    <dbReference type="NCBI Taxonomy" id="2831969"/>
    <lineage>
        <taxon>Bacteria</taxon>
        <taxon>Bacillati</taxon>
        <taxon>Actinomycetota</taxon>
        <taxon>Actinomycetes</taxon>
        <taxon>Streptosporangiales</taxon>
        <taxon>Nocardiopsidaceae</taxon>
        <taxon>Nocardiopsis</taxon>
    </lineage>
</organism>
<feature type="transmembrane region" description="Helical" evidence="10">
    <location>
        <begin position="121"/>
        <end position="143"/>
    </location>
</feature>
<evidence type="ECO:0000256" key="2">
    <source>
        <dbReference type="ARBA" id="ARBA00009773"/>
    </source>
</evidence>
<feature type="transmembrane region" description="Helical" evidence="10">
    <location>
        <begin position="292"/>
        <end position="319"/>
    </location>
</feature>
<name>A0ABX8BRG8_9ACTN</name>
<dbReference type="Pfam" id="PF01594">
    <property type="entry name" value="AI-2E_transport"/>
    <property type="match status" value="1"/>
</dbReference>
<keyword evidence="3" id="KW-0813">Transport</keyword>
<evidence type="ECO:0000256" key="6">
    <source>
        <dbReference type="ARBA" id="ARBA00022989"/>
    </source>
</evidence>
<evidence type="ECO:0000256" key="4">
    <source>
        <dbReference type="ARBA" id="ARBA00022475"/>
    </source>
</evidence>
<feature type="compositionally biased region" description="Acidic residues" evidence="9">
    <location>
        <begin position="402"/>
        <end position="411"/>
    </location>
</feature>
<evidence type="ECO:0000256" key="5">
    <source>
        <dbReference type="ARBA" id="ARBA00022692"/>
    </source>
</evidence>
<evidence type="ECO:0000256" key="10">
    <source>
        <dbReference type="SAM" id="Phobius"/>
    </source>
</evidence>
<gene>
    <name evidence="11" type="ORF">KGD84_11440</name>
</gene>
<comment type="similarity">
    <text evidence="2">Belongs to the autoinducer-2 exporter (AI-2E) (TC 2.A.86) family.</text>
</comment>
<feature type="transmembrane region" description="Helical" evidence="10">
    <location>
        <begin position="267"/>
        <end position="286"/>
    </location>
</feature>
<proteinExistence type="inferred from homology"/>
<evidence type="ECO:0000313" key="12">
    <source>
        <dbReference type="Proteomes" id="UP000676079"/>
    </source>
</evidence>
<dbReference type="EMBL" id="CP074133">
    <property type="protein sequence ID" value="QUX24814.1"/>
    <property type="molecule type" value="Genomic_DNA"/>
</dbReference>
<keyword evidence="7 10" id="KW-0472">Membrane</keyword>
<dbReference type="RefSeq" id="WP_220560269.1">
    <property type="nucleotide sequence ID" value="NZ_CP074133.1"/>
</dbReference>
<accession>A0ABX8BRG8</accession>
<keyword evidence="8" id="KW-0175">Coiled coil</keyword>
<protein>
    <submittedName>
        <fullName evidence="11">AI-2E family transporter</fullName>
    </submittedName>
</protein>
<feature type="transmembrane region" description="Helical" evidence="10">
    <location>
        <begin position="64"/>
        <end position="83"/>
    </location>
</feature>
<keyword evidence="5 10" id="KW-0812">Transmembrane</keyword>
<keyword evidence="4" id="KW-1003">Cell membrane</keyword>
<feature type="transmembrane region" description="Helical" evidence="10">
    <location>
        <begin position="202"/>
        <end position="227"/>
    </location>
</feature>
<feature type="coiled-coil region" evidence="8">
    <location>
        <begin position="12"/>
        <end position="53"/>
    </location>
</feature>
<evidence type="ECO:0000256" key="7">
    <source>
        <dbReference type="ARBA" id="ARBA00023136"/>
    </source>
</evidence>